<dbReference type="InterPro" id="IPR036412">
    <property type="entry name" value="HAD-like_sf"/>
</dbReference>
<organism evidence="2 3">
    <name type="scientific">Mycoplasmopsis mucosicanis</name>
    <dbReference type="NCBI Taxonomy" id="458208"/>
    <lineage>
        <taxon>Bacteria</taxon>
        <taxon>Bacillati</taxon>
        <taxon>Mycoplasmatota</taxon>
        <taxon>Mycoplasmoidales</taxon>
        <taxon>Metamycoplasmataceae</taxon>
        <taxon>Mycoplasmopsis</taxon>
    </lineage>
</organism>
<dbReference type="PANTHER" id="PTHR10000:SF8">
    <property type="entry name" value="HAD SUPERFAMILY HYDROLASE-LIKE, TYPE 3"/>
    <property type="match status" value="1"/>
</dbReference>
<reference evidence="2 3" key="1">
    <citation type="submission" date="2019-03" db="EMBL/GenBank/DDBJ databases">
        <title>Characterization of a novel Mycoplasma cynos real-time PCR assay.</title>
        <authorList>
            <person name="Tallmadge R.L."/>
            <person name="Mitchell P.K."/>
            <person name="Goodman L."/>
        </authorList>
    </citation>
    <scope>NUCLEOTIDE SEQUENCE [LARGE SCALE GENOMIC DNA]</scope>
    <source>
        <strain evidence="2 3">1642</strain>
    </source>
</reference>
<dbReference type="SUPFAM" id="SSF56784">
    <property type="entry name" value="HAD-like"/>
    <property type="match status" value="1"/>
</dbReference>
<name>A0A507SQR1_9BACT</name>
<evidence type="ECO:0000313" key="2">
    <source>
        <dbReference type="EMBL" id="TQC51483.1"/>
    </source>
</evidence>
<comment type="cofactor">
    <cofactor evidence="1">
        <name>Mg(2+)</name>
        <dbReference type="ChEBI" id="CHEBI:18420"/>
    </cofactor>
</comment>
<dbReference type="Pfam" id="PF08282">
    <property type="entry name" value="Hydrolase_3"/>
    <property type="match status" value="1"/>
</dbReference>
<dbReference type="EMBL" id="SMDN01000007">
    <property type="protein sequence ID" value="TQC51483.1"/>
    <property type="molecule type" value="Genomic_DNA"/>
</dbReference>
<protein>
    <submittedName>
        <fullName evidence="2">HAD-IIB family hydrolase</fullName>
    </submittedName>
</protein>
<evidence type="ECO:0000313" key="3">
    <source>
        <dbReference type="Proteomes" id="UP000320801"/>
    </source>
</evidence>
<dbReference type="NCBIfam" id="TIGR01484">
    <property type="entry name" value="HAD-SF-IIB"/>
    <property type="match status" value="1"/>
</dbReference>
<dbReference type="Proteomes" id="UP000320801">
    <property type="component" value="Unassembled WGS sequence"/>
</dbReference>
<sequence length="270" mass="30677">MKIKDVKIVFIDLDGTTLDDKKNLISQQNIAAINRLTQKGIEVVVSTGRAYSQKTKAILEKLNSVGNLIAWNGAKVFIDNKEILSSPIPSQKYSKISELVKKYKMTTIANSDFNNHTYTNNPLLKLIIWKRKGKINKINEINLNFDVFKFIFTTPLRSKTHRFFNELLNEFGDELNIAFSRNHKQQFIEVTNYNSSKGDAEILYATYRGVDAKNCVHIGDTMNDSTTVGKVGHVIALNNATNDFKKIANYISPFSYKKGGLAKTIEYFFE</sequence>
<keyword evidence="3" id="KW-1185">Reference proteome</keyword>
<gene>
    <name evidence="2" type="ORF">E1I18_02235</name>
</gene>
<dbReference type="AlphaFoldDB" id="A0A507SQR1"/>
<comment type="caution">
    <text evidence="2">The sequence shown here is derived from an EMBL/GenBank/DDBJ whole genome shotgun (WGS) entry which is preliminary data.</text>
</comment>
<dbReference type="GO" id="GO:0005829">
    <property type="term" value="C:cytosol"/>
    <property type="evidence" value="ECO:0007669"/>
    <property type="project" value="TreeGrafter"/>
</dbReference>
<dbReference type="OrthoDB" id="400219at2"/>
<dbReference type="Gene3D" id="3.30.1240.10">
    <property type="match status" value="1"/>
</dbReference>
<dbReference type="Gene3D" id="3.40.50.1000">
    <property type="entry name" value="HAD superfamily/HAD-like"/>
    <property type="match status" value="1"/>
</dbReference>
<accession>A0A507SQR1</accession>
<evidence type="ECO:0000256" key="1">
    <source>
        <dbReference type="ARBA" id="ARBA00001946"/>
    </source>
</evidence>
<keyword evidence="2" id="KW-0378">Hydrolase</keyword>
<dbReference type="GO" id="GO:0000287">
    <property type="term" value="F:magnesium ion binding"/>
    <property type="evidence" value="ECO:0007669"/>
    <property type="project" value="TreeGrafter"/>
</dbReference>
<dbReference type="RefSeq" id="WP_141483976.1">
    <property type="nucleotide sequence ID" value="NZ_SMDN01000007.1"/>
</dbReference>
<dbReference type="PANTHER" id="PTHR10000">
    <property type="entry name" value="PHOSPHOSERINE PHOSPHATASE"/>
    <property type="match status" value="1"/>
</dbReference>
<dbReference type="InterPro" id="IPR023214">
    <property type="entry name" value="HAD_sf"/>
</dbReference>
<dbReference type="InterPro" id="IPR006379">
    <property type="entry name" value="HAD-SF_hydro_IIB"/>
</dbReference>
<dbReference type="GO" id="GO:0016791">
    <property type="term" value="F:phosphatase activity"/>
    <property type="evidence" value="ECO:0007669"/>
    <property type="project" value="UniProtKB-ARBA"/>
</dbReference>
<proteinExistence type="predicted"/>